<feature type="region of interest" description="Disordered" evidence="1">
    <location>
        <begin position="304"/>
        <end position="362"/>
    </location>
</feature>
<evidence type="ECO:0000256" key="2">
    <source>
        <dbReference type="SAM" id="Phobius"/>
    </source>
</evidence>
<evidence type="ECO:0000256" key="1">
    <source>
        <dbReference type="SAM" id="MobiDB-lite"/>
    </source>
</evidence>
<keyword evidence="5" id="KW-1185">Reference proteome</keyword>
<evidence type="ECO:0000313" key="5">
    <source>
        <dbReference type="Proteomes" id="UP001215598"/>
    </source>
</evidence>
<keyword evidence="3" id="KW-0732">Signal</keyword>
<gene>
    <name evidence="4" type="ORF">B0H16DRAFT_1506355</name>
</gene>
<feature type="region of interest" description="Disordered" evidence="1">
    <location>
        <begin position="385"/>
        <end position="435"/>
    </location>
</feature>
<keyword evidence="2" id="KW-1133">Transmembrane helix</keyword>
<comment type="caution">
    <text evidence="4">The sequence shown here is derived from an EMBL/GenBank/DDBJ whole genome shotgun (WGS) entry which is preliminary data.</text>
</comment>
<protein>
    <submittedName>
        <fullName evidence="4">Uncharacterized protein</fullName>
    </submittedName>
</protein>
<feature type="transmembrane region" description="Helical" evidence="2">
    <location>
        <begin position="564"/>
        <end position="588"/>
    </location>
</feature>
<accession>A0AAD7K5Y0</accession>
<keyword evidence="2" id="KW-0472">Membrane</keyword>
<feature type="compositionally biased region" description="Low complexity" evidence="1">
    <location>
        <begin position="385"/>
        <end position="402"/>
    </location>
</feature>
<feature type="compositionally biased region" description="Low complexity" evidence="1">
    <location>
        <begin position="338"/>
        <end position="360"/>
    </location>
</feature>
<proteinExistence type="predicted"/>
<dbReference type="AlphaFoldDB" id="A0AAD7K5Y0"/>
<feature type="compositionally biased region" description="Low complexity" evidence="1">
    <location>
        <begin position="414"/>
        <end position="428"/>
    </location>
</feature>
<organism evidence="4 5">
    <name type="scientific">Mycena metata</name>
    <dbReference type="NCBI Taxonomy" id="1033252"/>
    <lineage>
        <taxon>Eukaryota</taxon>
        <taxon>Fungi</taxon>
        <taxon>Dikarya</taxon>
        <taxon>Basidiomycota</taxon>
        <taxon>Agaricomycotina</taxon>
        <taxon>Agaricomycetes</taxon>
        <taxon>Agaricomycetidae</taxon>
        <taxon>Agaricales</taxon>
        <taxon>Marasmiineae</taxon>
        <taxon>Mycenaceae</taxon>
        <taxon>Mycena</taxon>
    </lineage>
</organism>
<dbReference type="Proteomes" id="UP001215598">
    <property type="component" value="Unassembled WGS sequence"/>
</dbReference>
<feature type="region of interest" description="Disordered" evidence="1">
    <location>
        <begin position="464"/>
        <end position="500"/>
    </location>
</feature>
<feature type="chain" id="PRO_5042142910" evidence="3">
    <location>
        <begin position="23"/>
        <end position="868"/>
    </location>
</feature>
<feature type="signal peptide" evidence="3">
    <location>
        <begin position="1"/>
        <end position="22"/>
    </location>
</feature>
<name>A0AAD7K5Y0_9AGAR</name>
<feature type="compositionally biased region" description="Low complexity" evidence="1">
    <location>
        <begin position="306"/>
        <end position="327"/>
    </location>
</feature>
<evidence type="ECO:0000256" key="3">
    <source>
        <dbReference type="SAM" id="SignalP"/>
    </source>
</evidence>
<feature type="compositionally biased region" description="Low complexity" evidence="1">
    <location>
        <begin position="470"/>
        <end position="480"/>
    </location>
</feature>
<evidence type="ECO:0000313" key="4">
    <source>
        <dbReference type="EMBL" id="KAJ7776322.1"/>
    </source>
</evidence>
<sequence length="868" mass="90526">MFLRGIACTLILFVGAIRQVSAAVQNATLVAGSSDNITFNGGGWQGPGNWQGLDPENESCTTSPGIYSWTPGASVSVVFQGVAIYFVGWNNSRNGFYQPYLDGVPDSPVSAYLPGPISGPWVCNVIQYTRTGLANIQHNLTMALLTDDPGNIGVPGMSISGVIVTTKDDELPFSIPIVIPTTILSVAPNSTAVLTQTDPNGIIVPTRSDTSQSLNSTQVVGTVTTSTVLSSTRSLFSATGTATGGPAVAQSNGSVSDQLRPVSATAIAGIPSGTASSVAIRSSSVLLTSTSALASSQSFGSNKFIGSSPSVSNTNTPSASTTGTTASNRSPSIEIGPSSTTAVVSATGSTSSTTGSKVTGLPAAANTRSARVIPSSLTVTTAASPLARTTSSLTASTLPVSSKAPGSTSTTLNPGSARLLSLSSGSPPTVAPTPEEIMSIPTRRSSSTPEPSPVQVTVLPMAAHSPSNRAGSSGSATSSSILFSPTEKGGFTPTTTNEPSLRTIPASVSVSLAISNTVSSTLGNERPVLPATTNVIGSSVSTTIPGPTTNVLVSGKSSSKRATIAGSVVGAVVGLVAILGLISFASWAHQISHAKKASKPGAFKSKAHQFNFVIPPYLPDRKPRRNSFSSFQITLTLTPVDIEENYTYQQVAWQTFKVVQSDKSSTVTKRLDYDRGFGAANIMDGGDAIGGAAFCKRPQFFEHAKPGRPVPFRGQTWSNPLQFIAQKYRRIIARNDDHVPLRLVIGSYVCPENQRRSTLGPDDMDGQDVVEEVGFQSFVLMDEKIGYAEQVSASFDLVLRAYKTQDIQVEQILSPAYVKHKAVPLLGEDGIRLSKLPMVATWLVDTDGSDVRLKMESPGWGQYLSEFL</sequence>
<keyword evidence="2" id="KW-0812">Transmembrane</keyword>
<reference evidence="4" key="1">
    <citation type="submission" date="2023-03" db="EMBL/GenBank/DDBJ databases">
        <title>Massive genome expansion in bonnet fungi (Mycena s.s.) driven by repeated elements and novel gene families across ecological guilds.</title>
        <authorList>
            <consortium name="Lawrence Berkeley National Laboratory"/>
            <person name="Harder C.B."/>
            <person name="Miyauchi S."/>
            <person name="Viragh M."/>
            <person name="Kuo A."/>
            <person name="Thoen E."/>
            <person name="Andreopoulos B."/>
            <person name="Lu D."/>
            <person name="Skrede I."/>
            <person name="Drula E."/>
            <person name="Henrissat B."/>
            <person name="Morin E."/>
            <person name="Kohler A."/>
            <person name="Barry K."/>
            <person name="LaButti K."/>
            <person name="Morin E."/>
            <person name="Salamov A."/>
            <person name="Lipzen A."/>
            <person name="Mereny Z."/>
            <person name="Hegedus B."/>
            <person name="Baldrian P."/>
            <person name="Stursova M."/>
            <person name="Weitz H."/>
            <person name="Taylor A."/>
            <person name="Grigoriev I.V."/>
            <person name="Nagy L.G."/>
            <person name="Martin F."/>
            <person name="Kauserud H."/>
        </authorList>
    </citation>
    <scope>NUCLEOTIDE SEQUENCE</scope>
    <source>
        <strain evidence="4">CBHHK182m</strain>
    </source>
</reference>
<dbReference type="EMBL" id="JARKIB010000009">
    <property type="protein sequence ID" value="KAJ7776322.1"/>
    <property type="molecule type" value="Genomic_DNA"/>
</dbReference>
<feature type="compositionally biased region" description="Polar residues" evidence="1">
    <location>
        <begin position="404"/>
        <end position="413"/>
    </location>
</feature>
<dbReference type="Gene3D" id="2.60.120.260">
    <property type="entry name" value="Galactose-binding domain-like"/>
    <property type="match status" value="1"/>
</dbReference>